<sequence>MWTHIYIIAPQTRAWVEAHGLVPTDGAIDAICDLIGAPLREVLSALAPYEPHGFVLKRRLARERRSWGFISHSSSSSAIVYNH</sequence>
<dbReference type="EMBL" id="JACGWK010000009">
    <property type="protein sequence ID" value="KAL0333300.1"/>
    <property type="molecule type" value="Genomic_DNA"/>
</dbReference>
<comment type="caution">
    <text evidence="1">The sequence shown here is derived from an EMBL/GenBank/DDBJ whole genome shotgun (WGS) entry which is preliminary data.</text>
</comment>
<evidence type="ECO:0000313" key="1">
    <source>
        <dbReference type="EMBL" id="KAL0333300.1"/>
    </source>
</evidence>
<accession>A0AAW2MNV3</accession>
<gene>
    <name evidence="1" type="ORF">Sangu_1486200</name>
</gene>
<proteinExistence type="predicted"/>
<dbReference type="AlphaFoldDB" id="A0AAW2MNV3"/>
<protein>
    <submittedName>
        <fullName evidence="1">Uncharacterized protein</fullName>
    </submittedName>
</protein>
<name>A0AAW2MNV3_9LAMI</name>
<organism evidence="1">
    <name type="scientific">Sesamum angustifolium</name>
    <dbReference type="NCBI Taxonomy" id="2727405"/>
    <lineage>
        <taxon>Eukaryota</taxon>
        <taxon>Viridiplantae</taxon>
        <taxon>Streptophyta</taxon>
        <taxon>Embryophyta</taxon>
        <taxon>Tracheophyta</taxon>
        <taxon>Spermatophyta</taxon>
        <taxon>Magnoliopsida</taxon>
        <taxon>eudicotyledons</taxon>
        <taxon>Gunneridae</taxon>
        <taxon>Pentapetalae</taxon>
        <taxon>asterids</taxon>
        <taxon>lamiids</taxon>
        <taxon>Lamiales</taxon>
        <taxon>Pedaliaceae</taxon>
        <taxon>Sesamum</taxon>
    </lineage>
</organism>
<reference evidence="1" key="2">
    <citation type="journal article" date="2024" name="Plant">
        <title>Genomic evolution and insights into agronomic trait innovations of Sesamum species.</title>
        <authorList>
            <person name="Miao H."/>
            <person name="Wang L."/>
            <person name="Qu L."/>
            <person name="Liu H."/>
            <person name="Sun Y."/>
            <person name="Le M."/>
            <person name="Wang Q."/>
            <person name="Wei S."/>
            <person name="Zheng Y."/>
            <person name="Lin W."/>
            <person name="Duan Y."/>
            <person name="Cao H."/>
            <person name="Xiong S."/>
            <person name="Wang X."/>
            <person name="Wei L."/>
            <person name="Li C."/>
            <person name="Ma Q."/>
            <person name="Ju M."/>
            <person name="Zhao R."/>
            <person name="Li G."/>
            <person name="Mu C."/>
            <person name="Tian Q."/>
            <person name="Mei H."/>
            <person name="Zhang T."/>
            <person name="Gao T."/>
            <person name="Zhang H."/>
        </authorList>
    </citation>
    <scope>NUCLEOTIDE SEQUENCE</scope>
    <source>
        <strain evidence="1">G01</strain>
    </source>
</reference>
<reference evidence="1" key="1">
    <citation type="submission" date="2020-06" db="EMBL/GenBank/DDBJ databases">
        <authorList>
            <person name="Li T."/>
            <person name="Hu X."/>
            <person name="Zhang T."/>
            <person name="Song X."/>
            <person name="Zhang H."/>
            <person name="Dai N."/>
            <person name="Sheng W."/>
            <person name="Hou X."/>
            <person name="Wei L."/>
        </authorList>
    </citation>
    <scope>NUCLEOTIDE SEQUENCE</scope>
    <source>
        <strain evidence="1">G01</strain>
        <tissue evidence="1">Leaf</tissue>
    </source>
</reference>